<evidence type="ECO:0000256" key="2">
    <source>
        <dbReference type="SAM" id="SignalP"/>
    </source>
</evidence>
<keyword evidence="4" id="KW-1185">Reference proteome</keyword>
<feature type="chain" id="PRO_5023034374" evidence="2">
    <location>
        <begin position="29"/>
        <end position="245"/>
    </location>
</feature>
<sequence>MFKKTLLTLITLALVISIWTPFSSEASAETHFINSQELETLVTPTVLQNEQATKELDELEMKMGDYIENLPFTEKEFENMSESEQYKVIDQYFNNEEFLALENRMKQLDSKSSQSEITTQALPIFFVPIAMTVGRVALWAIRSKGAKVALKYLKNRIKGFGKNYHIDWYVKNRKGKVESLVKVFHKKGKKKIRVFAVDNGVIPLKPGSSNWYWHFHVAPKIQIHHALRASVPSKHKAVKGRTILH</sequence>
<evidence type="ECO:0000313" key="4">
    <source>
        <dbReference type="Proteomes" id="UP000325032"/>
    </source>
</evidence>
<dbReference type="GeneID" id="61768062"/>
<keyword evidence="1" id="KW-0812">Transmembrane</keyword>
<name>A0A5C0WGU3_BACIA</name>
<organism evidence="3 4">
    <name type="scientific">Bacillus safensis</name>
    <dbReference type="NCBI Taxonomy" id="561879"/>
    <lineage>
        <taxon>Bacteria</taxon>
        <taxon>Bacillati</taxon>
        <taxon>Bacillota</taxon>
        <taxon>Bacilli</taxon>
        <taxon>Bacillales</taxon>
        <taxon>Bacillaceae</taxon>
        <taxon>Bacillus</taxon>
    </lineage>
</organism>
<feature type="signal peptide" evidence="2">
    <location>
        <begin position="1"/>
        <end position="28"/>
    </location>
</feature>
<keyword evidence="1" id="KW-0472">Membrane</keyword>
<dbReference type="RefSeq" id="WP_149126045.1">
    <property type="nucleotide sequence ID" value="NZ_CP043404.1"/>
</dbReference>
<keyword evidence="1" id="KW-1133">Transmembrane helix</keyword>
<gene>
    <name evidence="3" type="ORF">FX981_01282</name>
</gene>
<proteinExistence type="predicted"/>
<protein>
    <submittedName>
        <fullName evidence="3">Uncharacterized protein</fullName>
    </submittedName>
</protein>
<evidence type="ECO:0000313" key="3">
    <source>
        <dbReference type="EMBL" id="QEK63083.1"/>
    </source>
</evidence>
<accession>A0A5C0WGU3</accession>
<dbReference type="EMBL" id="CP043404">
    <property type="protein sequence ID" value="QEK63083.1"/>
    <property type="molecule type" value="Genomic_DNA"/>
</dbReference>
<dbReference type="AlphaFoldDB" id="A0A5C0WGU3"/>
<evidence type="ECO:0000256" key="1">
    <source>
        <dbReference type="SAM" id="Phobius"/>
    </source>
</evidence>
<dbReference type="Proteomes" id="UP000325032">
    <property type="component" value="Chromosome"/>
</dbReference>
<feature type="transmembrane region" description="Helical" evidence="1">
    <location>
        <begin position="121"/>
        <end position="141"/>
    </location>
</feature>
<keyword evidence="2" id="KW-0732">Signal</keyword>
<reference evidence="3 4" key="1">
    <citation type="journal article" date="2018" name="Plant Biotechnol. Rep.">
        <title>Diversity and antifungal activity of endophytic bacteria associated with Panax ginseng seedlings.</title>
        <authorList>
            <person name="Park J.M."/>
            <person name="Hong C.E."/>
            <person name="Jo S.H."/>
        </authorList>
    </citation>
    <scope>NUCLEOTIDE SEQUENCE [LARGE SCALE GENOMIC DNA]</scope>
    <source>
        <strain evidence="3 4">PgKB20</strain>
    </source>
</reference>